<comment type="caution">
    <text evidence="2">The sequence shown here is derived from an EMBL/GenBank/DDBJ whole genome shotgun (WGS) entry which is preliminary data.</text>
</comment>
<organism evidence="2 3">
    <name type="scientific">Halovulum marinum</name>
    <dbReference type="NCBI Taxonomy" id="2662447"/>
    <lineage>
        <taxon>Bacteria</taxon>
        <taxon>Pseudomonadati</taxon>
        <taxon>Pseudomonadota</taxon>
        <taxon>Alphaproteobacteria</taxon>
        <taxon>Rhodobacterales</taxon>
        <taxon>Paracoccaceae</taxon>
        <taxon>Halovulum</taxon>
    </lineage>
</organism>
<dbReference type="AlphaFoldDB" id="A0A6L5Z1I7"/>
<protein>
    <recommendedName>
        <fullName evidence="4">APCDD1 domain-containing protein</fullName>
    </recommendedName>
</protein>
<evidence type="ECO:0008006" key="4">
    <source>
        <dbReference type="Google" id="ProtNLM"/>
    </source>
</evidence>
<reference evidence="2 3" key="1">
    <citation type="submission" date="2019-10" db="EMBL/GenBank/DDBJ databases">
        <title>Cognatihalovulum marinum gen. nov. sp. nov., a new member of the family Rhodobacteraceae isolated from deep seawater of the Northwest Indian Ocean.</title>
        <authorList>
            <person name="Ruan C."/>
            <person name="Wang J."/>
            <person name="Zheng X."/>
            <person name="Song L."/>
            <person name="Zhu Y."/>
            <person name="Huang Y."/>
            <person name="Lu Z."/>
            <person name="Du W."/>
            <person name="Huang L."/>
            <person name="Dai X."/>
        </authorList>
    </citation>
    <scope>NUCLEOTIDE SEQUENCE [LARGE SCALE GENOMIC DNA]</scope>
    <source>
        <strain evidence="2 3">2CG4</strain>
    </source>
</reference>
<dbReference type="Proteomes" id="UP000474957">
    <property type="component" value="Unassembled WGS sequence"/>
</dbReference>
<gene>
    <name evidence="2" type="ORF">GE300_11055</name>
</gene>
<name>A0A6L5Z1I7_9RHOB</name>
<keyword evidence="1" id="KW-0732">Signal</keyword>
<dbReference type="RefSeq" id="WP_154446633.1">
    <property type="nucleotide sequence ID" value="NZ_WIND01000007.1"/>
</dbReference>
<proteinExistence type="predicted"/>
<accession>A0A6L5Z1I7</accession>
<dbReference type="EMBL" id="WIND01000007">
    <property type="protein sequence ID" value="MSU90149.1"/>
    <property type="molecule type" value="Genomic_DNA"/>
</dbReference>
<evidence type="ECO:0000256" key="1">
    <source>
        <dbReference type="SAM" id="SignalP"/>
    </source>
</evidence>
<feature type="signal peptide" evidence="1">
    <location>
        <begin position="1"/>
        <end position="36"/>
    </location>
</feature>
<sequence length="209" mass="22673">MSVWRPFSAVRPCRGMVLALALALLLVQASLPTANAAHKDTLDGEWLSGCTRSPSGDRGYITRAQITMGRIDAVFHVFATPSCDRPIIKVHYRGEIVLLQAEGDSLAVDHRVRSFTLTPNTAEVARRYNGDLDGTGCGLSGWRANVPFSVAGRSCSAFAFADEGGMLFDRAWLTAEGLRFGAFPHVWSITAPERRPDSAGAVLLFRTGY</sequence>
<feature type="chain" id="PRO_5026853930" description="APCDD1 domain-containing protein" evidence="1">
    <location>
        <begin position="37"/>
        <end position="209"/>
    </location>
</feature>
<keyword evidence="3" id="KW-1185">Reference proteome</keyword>
<evidence type="ECO:0000313" key="3">
    <source>
        <dbReference type="Proteomes" id="UP000474957"/>
    </source>
</evidence>
<evidence type="ECO:0000313" key="2">
    <source>
        <dbReference type="EMBL" id="MSU90149.1"/>
    </source>
</evidence>